<dbReference type="PROSITE" id="PS51778">
    <property type="entry name" value="VAST"/>
    <property type="match status" value="2"/>
</dbReference>
<dbReference type="OrthoDB" id="67700at2759"/>
<gene>
    <name evidence="9" type="primary">LOC113848340</name>
</gene>
<reference evidence="8" key="1">
    <citation type="journal article" date="2019" name="Toxins">
        <title>Detection of Abrin-Like and Prepropulchellin-Like Toxin Genes and Transcripts Using Whole Genome Sequencing and Full-Length Transcript Sequencing of Abrus precatorius.</title>
        <authorList>
            <person name="Hovde B.T."/>
            <person name="Daligault H.E."/>
            <person name="Hanschen E.R."/>
            <person name="Kunde Y.A."/>
            <person name="Johnson M.B."/>
            <person name="Starkenburg S.R."/>
            <person name="Johnson S.L."/>
        </authorList>
    </citation>
    <scope>NUCLEOTIDE SEQUENCE [LARGE SCALE GENOMIC DNA]</scope>
</reference>
<dbReference type="Gene3D" id="2.60.40.150">
    <property type="entry name" value="C2 domain"/>
    <property type="match status" value="2"/>
</dbReference>
<evidence type="ECO:0000313" key="8">
    <source>
        <dbReference type="Proteomes" id="UP000694853"/>
    </source>
</evidence>
<name>A0A8B8JQ71_ABRPR</name>
<dbReference type="SMART" id="SM00239">
    <property type="entry name" value="C2"/>
    <property type="match status" value="2"/>
</dbReference>
<feature type="region of interest" description="Disordered" evidence="5">
    <location>
        <begin position="153"/>
        <end position="178"/>
    </location>
</feature>
<protein>
    <submittedName>
        <fullName evidence="9">C2 and GRAM domain-containing protein At1g03370-like</fullName>
    </submittedName>
</protein>
<dbReference type="Proteomes" id="UP000694853">
    <property type="component" value="Unplaced"/>
</dbReference>
<feature type="compositionally biased region" description="Low complexity" evidence="5">
    <location>
        <begin position="153"/>
        <end position="167"/>
    </location>
</feature>
<dbReference type="Gene3D" id="2.30.29.30">
    <property type="entry name" value="Pleckstrin-homology domain (PH domain)/Phosphotyrosine-binding domain (PTB)"/>
    <property type="match status" value="1"/>
</dbReference>
<evidence type="ECO:0000256" key="5">
    <source>
        <dbReference type="SAM" id="MobiDB-lite"/>
    </source>
</evidence>
<dbReference type="Pfam" id="PF00168">
    <property type="entry name" value="C2"/>
    <property type="match status" value="2"/>
</dbReference>
<dbReference type="CDD" id="cd13219">
    <property type="entry name" value="PH-GRAM_C2-GRAM"/>
    <property type="match status" value="1"/>
</dbReference>
<proteinExistence type="predicted"/>
<dbReference type="GeneID" id="113848340"/>
<feature type="domain" description="C2" evidence="6">
    <location>
        <begin position="536"/>
        <end position="649"/>
    </location>
</feature>
<dbReference type="InterPro" id="IPR035892">
    <property type="entry name" value="C2_domain_sf"/>
</dbReference>
<evidence type="ECO:0000256" key="3">
    <source>
        <dbReference type="ARBA" id="ARBA00022989"/>
    </source>
</evidence>
<keyword evidence="8" id="KW-1185">Reference proteome</keyword>
<evidence type="ECO:0000256" key="4">
    <source>
        <dbReference type="ARBA" id="ARBA00023136"/>
    </source>
</evidence>
<keyword evidence="4" id="KW-0472">Membrane</keyword>
<feature type="compositionally biased region" description="Basic and acidic residues" evidence="5">
    <location>
        <begin position="169"/>
        <end position="178"/>
    </location>
</feature>
<dbReference type="InterPro" id="IPR044511">
    <property type="entry name" value="At1g03370/At5g50170-like"/>
</dbReference>
<dbReference type="InterPro" id="IPR004182">
    <property type="entry name" value="GRAM"/>
</dbReference>
<dbReference type="GO" id="GO:0016020">
    <property type="term" value="C:membrane"/>
    <property type="evidence" value="ECO:0007669"/>
    <property type="project" value="UniProtKB-SubCell"/>
</dbReference>
<dbReference type="SUPFAM" id="SSF49562">
    <property type="entry name" value="C2 domain (Calcium/lipid-binding domain, CaLB)"/>
    <property type="match status" value="2"/>
</dbReference>
<feature type="domain" description="C2" evidence="6">
    <location>
        <begin position="1"/>
        <end position="101"/>
    </location>
</feature>
<dbReference type="KEGG" id="aprc:113848340"/>
<dbReference type="SMART" id="SM00568">
    <property type="entry name" value="GRAM"/>
    <property type="match status" value="1"/>
</dbReference>
<evidence type="ECO:0000256" key="2">
    <source>
        <dbReference type="ARBA" id="ARBA00022692"/>
    </source>
</evidence>
<dbReference type="CDD" id="cd00030">
    <property type="entry name" value="C2"/>
    <property type="match status" value="2"/>
</dbReference>
<dbReference type="PANTHER" id="PTHR46296:SF8">
    <property type="entry name" value="OS06G0297800 PROTEIN"/>
    <property type="match status" value="1"/>
</dbReference>
<evidence type="ECO:0000259" key="7">
    <source>
        <dbReference type="PROSITE" id="PS51778"/>
    </source>
</evidence>
<dbReference type="InterPro" id="IPR011993">
    <property type="entry name" value="PH-like_dom_sf"/>
</dbReference>
<dbReference type="InterPro" id="IPR000008">
    <property type="entry name" value="C2_dom"/>
</dbReference>
<evidence type="ECO:0000313" key="9">
    <source>
        <dbReference type="RefSeq" id="XP_027333605.1"/>
    </source>
</evidence>
<feature type="domain" description="VASt" evidence="7">
    <location>
        <begin position="263"/>
        <end position="435"/>
    </location>
</feature>
<keyword evidence="2" id="KW-0812">Transmembrane</keyword>
<dbReference type="Pfam" id="PF16016">
    <property type="entry name" value="VASt"/>
    <property type="match status" value="2"/>
</dbReference>
<dbReference type="Pfam" id="PF02893">
    <property type="entry name" value="GRAM"/>
    <property type="match status" value="1"/>
</dbReference>
<dbReference type="RefSeq" id="XP_027333605.1">
    <property type="nucleotide sequence ID" value="XM_027477804.1"/>
</dbReference>
<dbReference type="AlphaFoldDB" id="A0A8B8JQ71"/>
<evidence type="ECO:0000259" key="6">
    <source>
        <dbReference type="PROSITE" id="PS50004"/>
    </source>
</evidence>
<accession>A0A8B8JQ71</accession>
<dbReference type="PROSITE" id="PS50004">
    <property type="entry name" value="C2"/>
    <property type="match status" value="2"/>
</dbReference>
<sequence>MKLVVRVIEAKNLAAPDSDDFGDLYVRVQLGKQRYKTKVVTSFKPKWDEEFTFWVDDLKESLVVTVMDEDRFFNHDYVARLKVPISLVFDEEIKSLGTAWYSLKPKNKKSKIKDCGEIHLSIFLSQNNASVESNGISDQLSRSRKYVDAITISPSRSSTGRSNSCSPIRDVREEVTSSNSKEDKLCTQKTFAGRIAQIFNKGYDLSSISMQSNRSADSDQSETNRVEVDEIKNEDQSSNETFEEALKKIQSADQGSEVPSNLPGGVLIDQLYIIAPEDLNVLLFSPTSDFPKSLADVQGTTDVQCGPWKLENGGETMKRSLTYIKAATKLIKAVKGYEDQTYLKADAKNFAVLASVSTPDVMYGSTFRVEVLYLITSGPELSSGEQCSRLVISWRMNFIQSTMMKGMIENGARQGMKDSFDQYAILLSQTVKPVDSKDLGSSKEQALASLQAEPQSDWKLIAQYFANFTFVSTFLMALYVFVHIYLAVPGSVQGLEFVGLDLPDSIGEFVVCAILVLQGERVLGLISCFMQARARKGSDHGIKAQGDGWMLTVALIEGSNLSAVDSSRFSDPYVVFTCNGRTRTSSIKFKKSDPLWNEIFEFDAMDDPPSVLDVEVYDFDGPFDEAASLGRAEINFLKTNISDLADIWVSLDGKLAQACQSKLHLRIFLDNTIGGNVVKHYISKMEKEVGKKINVRSPQANSAFQKLFGLPPEEFLINDFTCHLKRKMPLQVRLICYVVLKGRLFVSARIIGFHANMFGHKTKFFLLWDDIEDIQVIPPTFSSMGSPIIVITLRQGRGMDARHGAKTQDDKGRLKFHFQSFVSFNVANRTIMALWKARSLTPEQKVQLVEEDSETKGLTSEEGGSFLGVGDVSLSEVYSCALAVPVISLSLEIIGSFSFLMELFNGGEVDRRIMEKSGCVNYSYTPWVSENRDVYERAVYYKYEKRISHYKVEVTSTQQKSLLDGKGWLLEEVMNFHGVPLGDYFNMHLRYQIDDVPQKANTCKVQVSVGIEWQKSSKHQKRIAKNIVKNMQERLKLTFGLVEKEFLAK</sequence>
<dbReference type="InterPro" id="IPR031968">
    <property type="entry name" value="VASt"/>
</dbReference>
<comment type="subcellular location">
    <subcellularLocation>
        <location evidence="1">Membrane</location>
        <topology evidence="1">Single-pass membrane protein</topology>
    </subcellularLocation>
</comment>
<feature type="region of interest" description="Disordered" evidence="5">
    <location>
        <begin position="210"/>
        <end position="240"/>
    </location>
</feature>
<keyword evidence="3" id="KW-1133">Transmembrane helix</keyword>
<reference evidence="9" key="2">
    <citation type="submission" date="2025-08" db="UniProtKB">
        <authorList>
            <consortium name="RefSeq"/>
        </authorList>
    </citation>
    <scope>IDENTIFICATION</scope>
    <source>
        <tissue evidence="9">Young leaves</tissue>
    </source>
</reference>
<dbReference type="PANTHER" id="PTHR46296">
    <property type="entry name" value="BNAA05G37250D PROTEIN"/>
    <property type="match status" value="1"/>
</dbReference>
<feature type="compositionally biased region" description="Basic and acidic residues" evidence="5">
    <location>
        <begin position="222"/>
        <end position="235"/>
    </location>
</feature>
<organism evidence="8 9">
    <name type="scientific">Abrus precatorius</name>
    <name type="common">Indian licorice</name>
    <name type="synonym">Glycine abrus</name>
    <dbReference type="NCBI Taxonomy" id="3816"/>
    <lineage>
        <taxon>Eukaryota</taxon>
        <taxon>Viridiplantae</taxon>
        <taxon>Streptophyta</taxon>
        <taxon>Embryophyta</taxon>
        <taxon>Tracheophyta</taxon>
        <taxon>Spermatophyta</taxon>
        <taxon>Magnoliopsida</taxon>
        <taxon>eudicotyledons</taxon>
        <taxon>Gunneridae</taxon>
        <taxon>Pentapetalae</taxon>
        <taxon>rosids</taxon>
        <taxon>fabids</taxon>
        <taxon>Fabales</taxon>
        <taxon>Fabaceae</taxon>
        <taxon>Papilionoideae</taxon>
        <taxon>50 kb inversion clade</taxon>
        <taxon>NPAAA clade</taxon>
        <taxon>indigoferoid/millettioid clade</taxon>
        <taxon>Abreae</taxon>
        <taxon>Abrus</taxon>
    </lineage>
</organism>
<evidence type="ECO:0000256" key="1">
    <source>
        <dbReference type="ARBA" id="ARBA00004167"/>
    </source>
</evidence>
<feature type="domain" description="VASt" evidence="7">
    <location>
        <begin position="882"/>
        <end position="1046"/>
    </location>
</feature>